<gene>
    <name evidence="1" type="ORF">LARSCL_LOCUS13672</name>
</gene>
<dbReference type="Proteomes" id="UP001497382">
    <property type="component" value="Unassembled WGS sequence"/>
</dbReference>
<comment type="caution">
    <text evidence="1">The sequence shown here is derived from an EMBL/GenBank/DDBJ whole genome shotgun (WGS) entry which is preliminary data.</text>
</comment>
<name>A0AAV2ANJ5_9ARAC</name>
<reference evidence="1 2" key="1">
    <citation type="submission" date="2024-04" db="EMBL/GenBank/DDBJ databases">
        <authorList>
            <person name="Rising A."/>
            <person name="Reimegard J."/>
            <person name="Sonavane S."/>
            <person name="Akerstrom W."/>
            <person name="Nylinder S."/>
            <person name="Hedman E."/>
            <person name="Kallberg Y."/>
        </authorList>
    </citation>
    <scope>NUCLEOTIDE SEQUENCE [LARGE SCALE GENOMIC DNA]</scope>
</reference>
<protein>
    <submittedName>
        <fullName evidence="1">Uncharacterized protein</fullName>
    </submittedName>
</protein>
<dbReference type="EMBL" id="CAXIEN010000190">
    <property type="protein sequence ID" value="CAL1285380.1"/>
    <property type="molecule type" value="Genomic_DNA"/>
</dbReference>
<evidence type="ECO:0000313" key="1">
    <source>
        <dbReference type="EMBL" id="CAL1285380.1"/>
    </source>
</evidence>
<sequence>MMENGTVLRKYPRKLREDYFHWFWIIMKFLFFRIHQQLHIQYDSSNVLHHFGFCGSLSNCTWQKQMPKAERPCQCDDDLWTVCTRM</sequence>
<evidence type="ECO:0000313" key="2">
    <source>
        <dbReference type="Proteomes" id="UP001497382"/>
    </source>
</evidence>
<organism evidence="1 2">
    <name type="scientific">Larinioides sclopetarius</name>
    <dbReference type="NCBI Taxonomy" id="280406"/>
    <lineage>
        <taxon>Eukaryota</taxon>
        <taxon>Metazoa</taxon>
        <taxon>Ecdysozoa</taxon>
        <taxon>Arthropoda</taxon>
        <taxon>Chelicerata</taxon>
        <taxon>Arachnida</taxon>
        <taxon>Araneae</taxon>
        <taxon>Araneomorphae</taxon>
        <taxon>Entelegynae</taxon>
        <taxon>Araneoidea</taxon>
        <taxon>Araneidae</taxon>
        <taxon>Larinioides</taxon>
    </lineage>
</organism>
<dbReference type="AlphaFoldDB" id="A0AAV2ANJ5"/>
<proteinExistence type="predicted"/>
<keyword evidence="2" id="KW-1185">Reference proteome</keyword>
<accession>A0AAV2ANJ5</accession>